<sequence length="104" mass="11717">MRGMGNIQGMMQKMQKMQKQMEKEQKAIEETVYTAKDPSGMVAVEMNGKRELIDLAIQPEAVDPEDVDMLQDLIITAVNDALRQVDTDTQERLGSFTQGLNLPF</sequence>
<name>A0A2N6SMG1_9LACT</name>
<dbReference type="InterPro" id="IPR004401">
    <property type="entry name" value="YbaB/EbfC"/>
</dbReference>
<keyword evidence="5" id="KW-1185">Reference proteome</keyword>
<dbReference type="SUPFAM" id="SSF82607">
    <property type="entry name" value="YbaB-like"/>
    <property type="match status" value="1"/>
</dbReference>
<comment type="subunit">
    <text evidence="2">Homodimer.</text>
</comment>
<dbReference type="PANTHER" id="PTHR33449">
    <property type="entry name" value="NUCLEOID-ASSOCIATED PROTEIN YBAB"/>
    <property type="match status" value="1"/>
</dbReference>
<organism evidence="4 5">
    <name type="scientific">Dolosicoccus paucivorans</name>
    <dbReference type="NCBI Taxonomy" id="84521"/>
    <lineage>
        <taxon>Bacteria</taxon>
        <taxon>Bacillati</taxon>
        <taxon>Bacillota</taxon>
        <taxon>Bacilli</taxon>
        <taxon>Lactobacillales</taxon>
        <taxon>Aerococcaceae</taxon>
        <taxon>Dolosicoccus</taxon>
    </lineage>
</organism>
<dbReference type="GO" id="GO:0043590">
    <property type="term" value="C:bacterial nucleoid"/>
    <property type="evidence" value="ECO:0007669"/>
    <property type="project" value="UniProtKB-UniRule"/>
</dbReference>
<dbReference type="HAMAP" id="MF_00274">
    <property type="entry name" value="DNA_YbaB_EbfC"/>
    <property type="match status" value="1"/>
</dbReference>
<dbReference type="PANTHER" id="PTHR33449:SF1">
    <property type="entry name" value="NUCLEOID-ASSOCIATED PROTEIN YBAB"/>
    <property type="match status" value="1"/>
</dbReference>
<evidence type="ECO:0000313" key="4">
    <source>
        <dbReference type="EMBL" id="PMC58255.1"/>
    </source>
</evidence>
<dbReference type="GO" id="GO:0005829">
    <property type="term" value="C:cytosol"/>
    <property type="evidence" value="ECO:0007669"/>
    <property type="project" value="TreeGrafter"/>
</dbReference>
<gene>
    <name evidence="4" type="ORF">CJ205_05220</name>
</gene>
<dbReference type="EMBL" id="PNHE01000019">
    <property type="protein sequence ID" value="PMC58255.1"/>
    <property type="molecule type" value="Genomic_DNA"/>
</dbReference>
<keyword evidence="2" id="KW-0963">Cytoplasm</keyword>
<comment type="similarity">
    <text evidence="2">Belongs to the YbaB/EbfC family.</text>
</comment>
<protein>
    <recommendedName>
        <fullName evidence="2">Nucleoid-associated protein CJ205_05220</fullName>
    </recommendedName>
</protein>
<dbReference type="Proteomes" id="UP000235682">
    <property type="component" value="Unassembled WGS sequence"/>
</dbReference>
<reference evidence="4 5" key="1">
    <citation type="submission" date="2017-09" db="EMBL/GenBank/DDBJ databases">
        <title>Bacterial strain isolated from the female urinary microbiota.</title>
        <authorList>
            <person name="Thomas-White K."/>
            <person name="Kumar N."/>
            <person name="Forster S."/>
            <person name="Putonti C."/>
            <person name="Lawley T."/>
            <person name="Wolfe A.J."/>
        </authorList>
    </citation>
    <scope>NUCLEOTIDE SEQUENCE [LARGE SCALE GENOMIC DNA]</scope>
    <source>
        <strain evidence="4 5">UMB0852</strain>
    </source>
</reference>
<feature type="region of interest" description="Disordered" evidence="3">
    <location>
        <begin position="1"/>
        <end position="25"/>
    </location>
</feature>
<dbReference type="RefSeq" id="WP_102227903.1">
    <property type="nucleotide sequence ID" value="NZ_PNFY01000024.1"/>
</dbReference>
<dbReference type="NCBIfam" id="TIGR00103">
    <property type="entry name" value="DNA_YbaB_EbfC"/>
    <property type="match status" value="1"/>
</dbReference>
<proteinExistence type="inferred from homology"/>
<evidence type="ECO:0000313" key="5">
    <source>
        <dbReference type="Proteomes" id="UP000235682"/>
    </source>
</evidence>
<comment type="function">
    <text evidence="2">Binds to DNA and alters its conformation. May be involved in regulation of gene expression, nucleoid organization and DNA protection.</text>
</comment>
<dbReference type="Gene3D" id="3.30.1310.10">
    <property type="entry name" value="Nucleoid-associated protein YbaB-like domain"/>
    <property type="match status" value="1"/>
</dbReference>
<comment type="caution">
    <text evidence="4">The sequence shown here is derived from an EMBL/GenBank/DDBJ whole genome shotgun (WGS) entry which is preliminary data.</text>
</comment>
<evidence type="ECO:0000256" key="2">
    <source>
        <dbReference type="HAMAP-Rule" id="MF_00274"/>
    </source>
</evidence>
<keyword evidence="1 2" id="KW-0238">DNA-binding</keyword>
<dbReference type="OrthoDB" id="9795263at2"/>
<dbReference type="PIRSF" id="PIRSF004555">
    <property type="entry name" value="UCP004555"/>
    <property type="match status" value="1"/>
</dbReference>
<dbReference type="AlphaFoldDB" id="A0A2N6SMG1"/>
<dbReference type="STRING" id="84521.SAMN04487994_101417"/>
<accession>A0A2N6SMG1</accession>
<evidence type="ECO:0000256" key="1">
    <source>
        <dbReference type="ARBA" id="ARBA00023125"/>
    </source>
</evidence>
<comment type="subcellular location">
    <subcellularLocation>
        <location evidence="2">Cytoplasm</location>
        <location evidence="2">Nucleoid</location>
    </subcellularLocation>
</comment>
<dbReference type="GO" id="GO:0003677">
    <property type="term" value="F:DNA binding"/>
    <property type="evidence" value="ECO:0007669"/>
    <property type="project" value="UniProtKB-UniRule"/>
</dbReference>
<evidence type="ECO:0000256" key="3">
    <source>
        <dbReference type="SAM" id="MobiDB-lite"/>
    </source>
</evidence>
<dbReference type="Pfam" id="PF02575">
    <property type="entry name" value="YbaB_DNA_bd"/>
    <property type="match status" value="1"/>
</dbReference>
<dbReference type="InterPro" id="IPR036894">
    <property type="entry name" value="YbaB-like_sf"/>
</dbReference>